<dbReference type="PIRSF" id="PIRSF002741">
    <property type="entry name" value="MppA"/>
    <property type="match status" value="1"/>
</dbReference>
<dbReference type="Gene3D" id="3.40.190.10">
    <property type="entry name" value="Periplasmic binding protein-like II"/>
    <property type="match status" value="1"/>
</dbReference>
<evidence type="ECO:0000256" key="1">
    <source>
        <dbReference type="SAM" id="SignalP"/>
    </source>
</evidence>
<dbReference type="GO" id="GO:1904680">
    <property type="term" value="F:peptide transmembrane transporter activity"/>
    <property type="evidence" value="ECO:0007669"/>
    <property type="project" value="TreeGrafter"/>
</dbReference>
<dbReference type="Gene3D" id="3.90.76.10">
    <property type="entry name" value="Dipeptide-binding Protein, Domain 1"/>
    <property type="match status" value="1"/>
</dbReference>
<feature type="domain" description="Solute-binding protein family 5" evidence="2">
    <location>
        <begin position="95"/>
        <end position="449"/>
    </location>
</feature>
<proteinExistence type="predicted"/>
<name>A0A841DLQ0_9ACTN</name>
<dbReference type="CDD" id="cd08509">
    <property type="entry name" value="PBP2_TmCBP_oligosaccharides_like"/>
    <property type="match status" value="1"/>
</dbReference>
<dbReference type="InterPro" id="IPR030678">
    <property type="entry name" value="Peptide/Ni-bd"/>
</dbReference>
<dbReference type="AlphaFoldDB" id="A0A841DLQ0"/>
<dbReference type="GO" id="GO:0015833">
    <property type="term" value="P:peptide transport"/>
    <property type="evidence" value="ECO:0007669"/>
    <property type="project" value="TreeGrafter"/>
</dbReference>
<keyword evidence="1" id="KW-0732">Signal</keyword>
<dbReference type="InterPro" id="IPR006311">
    <property type="entry name" value="TAT_signal"/>
</dbReference>
<feature type="chain" id="PRO_5039092789" evidence="1">
    <location>
        <begin position="22"/>
        <end position="568"/>
    </location>
</feature>
<sequence>MINTSTRLNRRLFLGASLATAAVAAGCSAERTKPNAGAAGGGAANDGVLTMNFLGPGPTYYRNWNPFTPAENKSIGAAYFYEPLIRINRYAGFTAEPWLAEKWEINDARTELTFTLRDKVTWSDGEAFDADDVVFTLTAPERYKGTSLVVPDYKIARVAKIDARTVKVTMKEPGLGHLVDLATINMLPQHIVSKQDLATWTNDSPVGTGPWTVKAFSPQQITIQGRDDYWGEPIPFVKECRWTVFANEDSGRALVSQGKLDLATMAWPNAQQTFMDKGKGNTYQVFPTGGGQALLFNCAKGATADKAVRRAISMSIDFAKVLTLYPVGTPLANVTGMAEAVWGEKLAPEFRGKLLAPDVAGAKSELAAAGWTVKDGKLVKGGKSYTLTLKTVSQYTDWSTWSDGFKEQLQTGLGLDLRVIKLTSDQHTKQVLAGDFDLAMEFGGGGSLLSDFFAGGSAGLNGGDAVPLGDPATTNAMRYGNPEVTKALNEMASSLDEDRITQLGYVVQRALVADRPYVTYNQAGNFVQMSGKKWTGMPTADSKPAYIPVPYGGPETTMLFQNLKPAGA</sequence>
<comment type="caution">
    <text evidence="3">The sequence shown here is derived from an EMBL/GenBank/DDBJ whole genome shotgun (WGS) entry which is preliminary data.</text>
</comment>
<dbReference type="PROSITE" id="PS51318">
    <property type="entry name" value="TAT"/>
    <property type="match status" value="1"/>
</dbReference>
<protein>
    <submittedName>
        <fullName evidence="3">Peptide/nickel transport system substrate-binding protein</fullName>
    </submittedName>
</protein>
<evidence type="ECO:0000259" key="2">
    <source>
        <dbReference type="Pfam" id="PF00496"/>
    </source>
</evidence>
<gene>
    <name evidence="3" type="ORF">HDA44_001286</name>
</gene>
<dbReference type="GO" id="GO:0042597">
    <property type="term" value="C:periplasmic space"/>
    <property type="evidence" value="ECO:0007669"/>
    <property type="project" value="UniProtKB-ARBA"/>
</dbReference>
<dbReference type="Gene3D" id="3.10.105.10">
    <property type="entry name" value="Dipeptide-binding Protein, Domain 3"/>
    <property type="match status" value="1"/>
</dbReference>
<keyword evidence="4" id="KW-1185">Reference proteome</keyword>
<dbReference type="Pfam" id="PF00496">
    <property type="entry name" value="SBP_bac_5"/>
    <property type="match status" value="1"/>
</dbReference>
<accession>A0A841DLQ0</accession>
<reference evidence="3 4" key="1">
    <citation type="submission" date="2020-08" db="EMBL/GenBank/DDBJ databases">
        <title>Sequencing the genomes of 1000 actinobacteria strains.</title>
        <authorList>
            <person name="Klenk H.-P."/>
        </authorList>
    </citation>
    <scope>NUCLEOTIDE SEQUENCE [LARGE SCALE GENOMIC DNA]</scope>
    <source>
        <strain evidence="3 4">DSM 17294</strain>
    </source>
</reference>
<dbReference type="GO" id="GO:0043190">
    <property type="term" value="C:ATP-binding cassette (ABC) transporter complex"/>
    <property type="evidence" value="ECO:0007669"/>
    <property type="project" value="InterPro"/>
</dbReference>
<dbReference type="PANTHER" id="PTHR30290">
    <property type="entry name" value="PERIPLASMIC BINDING COMPONENT OF ABC TRANSPORTER"/>
    <property type="match status" value="1"/>
</dbReference>
<dbReference type="EMBL" id="JACHNF010000001">
    <property type="protein sequence ID" value="MBB5977945.1"/>
    <property type="molecule type" value="Genomic_DNA"/>
</dbReference>
<dbReference type="InterPro" id="IPR039424">
    <property type="entry name" value="SBP_5"/>
</dbReference>
<evidence type="ECO:0000313" key="3">
    <source>
        <dbReference type="EMBL" id="MBB5977945.1"/>
    </source>
</evidence>
<dbReference type="SUPFAM" id="SSF53850">
    <property type="entry name" value="Periplasmic binding protein-like II"/>
    <property type="match status" value="1"/>
</dbReference>
<organism evidence="3 4">
    <name type="scientific">Kribbella solani</name>
    <dbReference type="NCBI Taxonomy" id="236067"/>
    <lineage>
        <taxon>Bacteria</taxon>
        <taxon>Bacillati</taxon>
        <taxon>Actinomycetota</taxon>
        <taxon>Actinomycetes</taxon>
        <taxon>Propionibacteriales</taxon>
        <taxon>Kribbellaceae</taxon>
        <taxon>Kribbella</taxon>
    </lineage>
</organism>
<dbReference type="RefSeq" id="WP_184832144.1">
    <property type="nucleotide sequence ID" value="NZ_BAAAVN010000015.1"/>
</dbReference>
<dbReference type="InterPro" id="IPR000914">
    <property type="entry name" value="SBP_5_dom"/>
</dbReference>
<dbReference type="PROSITE" id="PS51257">
    <property type="entry name" value="PROKAR_LIPOPROTEIN"/>
    <property type="match status" value="1"/>
</dbReference>
<feature type="signal peptide" evidence="1">
    <location>
        <begin position="1"/>
        <end position="21"/>
    </location>
</feature>
<evidence type="ECO:0000313" key="4">
    <source>
        <dbReference type="Proteomes" id="UP000558997"/>
    </source>
</evidence>
<dbReference type="Proteomes" id="UP000558997">
    <property type="component" value="Unassembled WGS sequence"/>
</dbReference>